<keyword evidence="2" id="KW-0597">Phosphoprotein</keyword>
<dbReference type="InterPro" id="IPR008207">
    <property type="entry name" value="Sig_transdc_His_kin_Hpt_dom"/>
</dbReference>
<protein>
    <submittedName>
        <fullName evidence="4">Hpt domain-containing protein</fullName>
    </submittedName>
</protein>
<reference evidence="4 5" key="1">
    <citation type="submission" date="2018-05" db="EMBL/GenBank/DDBJ databases">
        <title>Whole genome sequence of Pseudomonas putida JBC17.</title>
        <authorList>
            <person name="Lee Y.H."/>
            <person name="David K."/>
        </authorList>
    </citation>
    <scope>NUCLEOTIDE SEQUENCE [LARGE SCALE GENOMIC DNA]</scope>
    <source>
        <strain evidence="4 5">JBC17</strain>
    </source>
</reference>
<dbReference type="InterPro" id="IPR036641">
    <property type="entry name" value="HPT_dom_sf"/>
</dbReference>
<keyword evidence="1" id="KW-0902">Two-component regulatory system</keyword>
<dbReference type="GO" id="GO:0000160">
    <property type="term" value="P:phosphorelay signal transduction system"/>
    <property type="evidence" value="ECO:0007669"/>
    <property type="project" value="UniProtKB-KW"/>
</dbReference>
<dbReference type="Gene3D" id="1.20.120.160">
    <property type="entry name" value="HPT domain"/>
    <property type="match status" value="1"/>
</dbReference>
<dbReference type="RefSeq" id="WP_110964390.1">
    <property type="nucleotide sequence ID" value="NZ_CP029693.1"/>
</dbReference>
<evidence type="ECO:0000313" key="4">
    <source>
        <dbReference type="EMBL" id="AWY40681.1"/>
    </source>
</evidence>
<dbReference type="CDD" id="cd00088">
    <property type="entry name" value="HPT"/>
    <property type="match status" value="1"/>
</dbReference>
<dbReference type="GO" id="GO:0004672">
    <property type="term" value="F:protein kinase activity"/>
    <property type="evidence" value="ECO:0007669"/>
    <property type="project" value="UniProtKB-ARBA"/>
</dbReference>
<dbReference type="Pfam" id="PF01627">
    <property type="entry name" value="Hpt"/>
    <property type="match status" value="1"/>
</dbReference>
<evidence type="ECO:0000259" key="3">
    <source>
        <dbReference type="PROSITE" id="PS50894"/>
    </source>
</evidence>
<dbReference type="SMART" id="SM00073">
    <property type="entry name" value="HPT"/>
    <property type="match status" value="1"/>
</dbReference>
<accession>A0A2Z4RHP7</accession>
<dbReference type="PROSITE" id="PS50894">
    <property type="entry name" value="HPT"/>
    <property type="match status" value="1"/>
</dbReference>
<feature type="domain" description="HPt" evidence="3">
    <location>
        <begin position="15"/>
        <end position="108"/>
    </location>
</feature>
<dbReference type="EMBL" id="CP029693">
    <property type="protein sequence ID" value="AWY40681.1"/>
    <property type="molecule type" value="Genomic_DNA"/>
</dbReference>
<gene>
    <name evidence="4" type="ORF">DKY63_12595</name>
</gene>
<dbReference type="OrthoDB" id="9131849at2"/>
<proteinExistence type="predicted"/>
<evidence type="ECO:0000313" key="5">
    <source>
        <dbReference type="Proteomes" id="UP000250299"/>
    </source>
</evidence>
<evidence type="ECO:0000256" key="1">
    <source>
        <dbReference type="ARBA" id="ARBA00023012"/>
    </source>
</evidence>
<dbReference type="Proteomes" id="UP000250299">
    <property type="component" value="Chromosome"/>
</dbReference>
<dbReference type="SUPFAM" id="SSF47226">
    <property type="entry name" value="Histidine-containing phosphotransfer domain, HPT domain"/>
    <property type="match status" value="1"/>
</dbReference>
<organism evidence="4 5">
    <name type="scientific">Pseudomonas putida</name>
    <name type="common">Arthrobacter siderocapsulatus</name>
    <dbReference type="NCBI Taxonomy" id="303"/>
    <lineage>
        <taxon>Bacteria</taxon>
        <taxon>Pseudomonadati</taxon>
        <taxon>Pseudomonadota</taxon>
        <taxon>Gammaproteobacteria</taxon>
        <taxon>Pseudomonadales</taxon>
        <taxon>Pseudomonadaceae</taxon>
        <taxon>Pseudomonas</taxon>
    </lineage>
</organism>
<feature type="modified residue" description="Phosphohistidine" evidence="2">
    <location>
        <position position="54"/>
    </location>
</feature>
<evidence type="ECO:0000256" key="2">
    <source>
        <dbReference type="PROSITE-ProRule" id="PRU00110"/>
    </source>
</evidence>
<sequence>MADIHLDPDVLSALRDVMEDEFSTLIDTFLADSEQRLRQLTVAVDATQLFEAAHSFKGSSSNMGAIRLAGLCHDLEHRAKERNLSGVESLVAEIAREFAFIRPLYEQEQQRSPSAIATVRPY</sequence>
<name>A0A2Z4RHP7_PSEPU</name>
<dbReference type="AlphaFoldDB" id="A0A2Z4RHP7"/>